<evidence type="ECO:0000313" key="6">
    <source>
        <dbReference type="EMBL" id="CAD8161047.1"/>
    </source>
</evidence>
<dbReference type="OrthoDB" id="10249697at2759"/>
<evidence type="ECO:0000259" key="5">
    <source>
        <dbReference type="PROSITE" id="PS51456"/>
    </source>
</evidence>
<dbReference type="EMBL" id="CAJJDP010000039">
    <property type="protein sequence ID" value="CAD8161047.1"/>
    <property type="molecule type" value="Genomic_DNA"/>
</dbReference>
<dbReference type="PROSITE" id="PS51456">
    <property type="entry name" value="MYOSIN_MOTOR"/>
    <property type="match status" value="1"/>
</dbReference>
<feature type="coiled-coil region" evidence="4">
    <location>
        <begin position="936"/>
        <end position="1137"/>
    </location>
</feature>
<feature type="coiled-coil region" evidence="4">
    <location>
        <begin position="1162"/>
        <end position="1189"/>
    </location>
</feature>
<dbReference type="PANTHER" id="PTHR13140">
    <property type="entry name" value="MYOSIN"/>
    <property type="match status" value="1"/>
</dbReference>
<keyword evidence="3" id="KW-0505">Motor protein</keyword>
<keyword evidence="2 3" id="KW-0067">ATP-binding</keyword>
<reference evidence="6" key="1">
    <citation type="submission" date="2021-01" db="EMBL/GenBank/DDBJ databases">
        <authorList>
            <consortium name="Genoscope - CEA"/>
            <person name="William W."/>
        </authorList>
    </citation>
    <scope>NUCLEOTIDE SEQUENCE</scope>
</reference>
<dbReference type="GO" id="GO:0051015">
    <property type="term" value="F:actin filament binding"/>
    <property type="evidence" value="ECO:0007669"/>
    <property type="project" value="TreeGrafter"/>
</dbReference>
<dbReference type="GO" id="GO:0000146">
    <property type="term" value="F:microfilament motor activity"/>
    <property type="evidence" value="ECO:0007669"/>
    <property type="project" value="TreeGrafter"/>
</dbReference>
<dbReference type="GO" id="GO:0005737">
    <property type="term" value="C:cytoplasm"/>
    <property type="evidence" value="ECO:0007669"/>
    <property type="project" value="TreeGrafter"/>
</dbReference>
<evidence type="ECO:0000313" key="7">
    <source>
        <dbReference type="Proteomes" id="UP000683925"/>
    </source>
</evidence>
<evidence type="ECO:0000256" key="3">
    <source>
        <dbReference type="PROSITE-ProRule" id="PRU00782"/>
    </source>
</evidence>
<evidence type="ECO:0000256" key="4">
    <source>
        <dbReference type="SAM" id="Coils"/>
    </source>
</evidence>
<accession>A0A8S1UAG7</accession>
<feature type="domain" description="Myosin motor" evidence="5">
    <location>
        <begin position="62"/>
        <end position="781"/>
    </location>
</feature>
<dbReference type="CDD" id="cd00124">
    <property type="entry name" value="MYSc"/>
    <property type="match status" value="1"/>
</dbReference>
<dbReference type="Pfam" id="PF00063">
    <property type="entry name" value="Myosin_head"/>
    <property type="match status" value="1"/>
</dbReference>
<feature type="binding site" evidence="3">
    <location>
        <begin position="176"/>
        <end position="183"/>
    </location>
    <ligand>
        <name>ATP</name>
        <dbReference type="ChEBI" id="CHEBI:30616"/>
    </ligand>
</feature>
<proteinExistence type="inferred from homology"/>
<keyword evidence="3" id="KW-0518">Myosin</keyword>
<dbReference type="GO" id="GO:0005524">
    <property type="term" value="F:ATP binding"/>
    <property type="evidence" value="ECO:0007669"/>
    <property type="project" value="UniProtKB-UniRule"/>
</dbReference>
<dbReference type="InterPro" id="IPR001609">
    <property type="entry name" value="Myosin_head_motor_dom-like"/>
</dbReference>
<comment type="caution">
    <text evidence="6">The sequence shown here is derived from an EMBL/GenBank/DDBJ whole genome shotgun (WGS) entry which is preliminary data.</text>
</comment>
<dbReference type="GO" id="GO:0016020">
    <property type="term" value="C:membrane"/>
    <property type="evidence" value="ECO:0007669"/>
    <property type="project" value="TreeGrafter"/>
</dbReference>
<comment type="similarity">
    <text evidence="3">Belongs to the TRAFAC class myosin-kinesin ATPase superfamily. Myosin family.</text>
</comment>
<protein>
    <recommendedName>
        <fullName evidence="5">Myosin motor domain-containing protein</fullName>
    </recommendedName>
</protein>
<keyword evidence="7" id="KW-1185">Reference proteome</keyword>
<evidence type="ECO:0000256" key="1">
    <source>
        <dbReference type="ARBA" id="ARBA00022741"/>
    </source>
</evidence>
<keyword evidence="1 3" id="KW-0547">Nucleotide-binding</keyword>
<dbReference type="OMA" id="IRMRYSK"/>
<dbReference type="GO" id="GO:0007015">
    <property type="term" value="P:actin filament organization"/>
    <property type="evidence" value="ECO:0007669"/>
    <property type="project" value="TreeGrafter"/>
</dbReference>
<feature type="region of interest" description="Actin-binding" evidence="3">
    <location>
        <begin position="651"/>
        <end position="673"/>
    </location>
</feature>
<sequence>MNFGDDEIWVNHPKFVCLIAKLDNQENKLLITKQGILNIDKEIREEYVEEKSNIKVDPLAKQGVNDLLLLNELNEFNCLHGIRMRYSKKSIYTQVGAPILVAINPYQYVPEFYDQKMMLFFKKEMGRMNQISKDLLQQKLRDIDPHLYKVAQMSLDQLFEETTKTKTRICSMIISGESGSGKTESTKIILKYLAAESLGQKLKSPSIEQQVFASNPLLEAFGNAKTARNDNSSRFGKFIHLYFNPVTKRITNAKIDNYLLEKSRVVKLSSVERNYHIFYQLIAAQIPELKLGQAKQYHYLKQGDLKYTKNELEEFKETSDCMDKMNFTSQEKQFIFQALAGILHLGNLSIQGDANKSFVIEDFSLKASCQLLGLESEDLIRVICKVQTLMGKEVIMKENNIDSASSARDTLAKHIYEKLFNWLIERVNSQLQACSQIQNKQPSTQYMIGILDIFGFEIFTDEQGIQTNSFEQLNINFTNEKLQQHFNSHMLETEQSEYNQEKIQWNHIKFPDNKQIIDVIENSTLSIYKLLIDQTIAPKGNDREFSNSFKKLPRECVFNVQDLLAQDSDIKVDKKHKTAKFDWFGIKHFAGYVIYNVYGFIDKNKDTINQEVHQVLPTSKNPILREIWKSHQITNTNIKQNNVITRFQNSLQELLEILNKSLPKYIRCIKPNNNKTAFEFDAQEVRRQMRCAGLLEAIQIRKAGYEIRLNHLDFMKKYRYLIKGKPSNINQMIILLNQNQKIKERLQKELESKNVQVGTTKIFMKEGLRDFLDQMLIEFRMQYIIKIQKSGRKYIYRKTIFLKLKILVNRHHKLQRTCKWYLFKFVLQKRIINRQILSTFIFKINKFERKIVESFAFQKFKDYAAFLIQKDAEIKRQQQELERELQIESSGEINKSVIISQKLVEDDFSISQSQPIQTLNVKQFTKPETVSNSNSIDMFKKALQDTQQKLKMEQEKRRDLENQVEKLQNDLLQFESSGRETLNPSAFGQLEDIFTLQKLTSEKQLLEVQVEQLQIDKKKIEKSSFDQIQNLGLQLAHAQQFIKELEHNNEVLTQDYLNEVKAKEEIEEKLKDEWNQERRLLARELEDSKKALSNQNKIAQKDIQRVKMEYDREKLKVAELESEVKKFQQLSELYKSQLESNDLSIKDHKGNDHEIQLKDLQIRDLQVEIQKRDQIISQLNNQIKEQQTKSLIQSKTITQVIDNTEITQELNEKIIALSATLKKREFEQNRNKKLISVMNNLIKLKIIEVNALHKHFNIVHEQQKQDVYKPIAQIMEKEKLLMKQFEDLIKQNNQEQTEQAENQQKIG</sequence>
<organism evidence="6 7">
    <name type="scientific">Paramecium octaurelia</name>
    <dbReference type="NCBI Taxonomy" id="43137"/>
    <lineage>
        <taxon>Eukaryota</taxon>
        <taxon>Sar</taxon>
        <taxon>Alveolata</taxon>
        <taxon>Ciliophora</taxon>
        <taxon>Intramacronucleata</taxon>
        <taxon>Oligohymenophorea</taxon>
        <taxon>Peniculida</taxon>
        <taxon>Parameciidae</taxon>
        <taxon>Paramecium</taxon>
    </lineage>
</organism>
<name>A0A8S1UAG7_PAROT</name>
<gene>
    <name evidence="6" type="ORF">POCTA_138.1.T0390167</name>
</gene>
<dbReference type="GO" id="GO:0016459">
    <property type="term" value="C:myosin complex"/>
    <property type="evidence" value="ECO:0007669"/>
    <property type="project" value="UniProtKB-KW"/>
</dbReference>
<keyword evidence="4" id="KW-0175">Coiled coil</keyword>
<evidence type="ECO:0000256" key="2">
    <source>
        <dbReference type="ARBA" id="ARBA00022840"/>
    </source>
</evidence>
<dbReference type="Proteomes" id="UP000683925">
    <property type="component" value="Unassembled WGS sequence"/>
</dbReference>
<dbReference type="SMART" id="SM00242">
    <property type="entry name" value="MYSc"/>
    <property type="match status" value="1"/>
</dbReference>
<keyword evidence="3" id="KW-0009">Actin-binding</keyword>
<dbReference type="PANTHER" id="PTHR13140:SF706">
    <property type="entry name" value="DILUTE CLASS UNCONVENTIONAL MYOSIN, ISOFORM C"/>
    <property type="match status" value="1"/>
</dbReference>